<dbReference type="Pfam" id="PF00892">
    <property type="entry name" value="EamA"/>
    <property type="match status" value="2"/>
</dbReference>
<comment type="similarity">
    <text evidence="1">Belongs to the EamA transporter family.</text>
</comment>
<keyword evidence="2" id="KW-0812">Transmembrane</keyword>
<feature type="transmembrane region" description="Helical" evidence="2">
    <location>
        <begin position="149"/>
        <end position="169"/>
    </location>
</feature>
<evidence type="ECO:0000259" key="3">
    <source>
        <dbReference type="Pfam" id="PF00892"/>
    </source>
</evidence>
<feature type="domain" description="EamA" evidence="3">
    <location>
        <begin position="150"/>
        <end position="285"/>
    </location>
</feature>
<accession>A0A6N7IMG6</accession>
<protein>
    <submittedName>
        <fullName evidence="4">EamA family transporter</fullName>
    </submittedName>
</protein>
<feature type="transmembrane region" description="Helical" evidence="2">
    <location>
        <begin position="123"/>
        <end position="143"/>
    </location>
</feature>
<dbReference type="SUPFAM" id="SSF103481">
    <property type="entry name" value="Multidrug resistance efflux transporter EmrE"/>
    <property type="match status" value="2"/>
</dbReference>
<dbReference type="InterPro" id="IPR037185">
    <property type="entry name" value="EmrE-like"/>
</dbReference>
<feature type="domain" description="EamA" evidence="3">
    <location>
        <begin position="9"/>
        <end position="138"/>
    </location>
</feature>
<dbReference type="AlphaFoldDB" id="A0A6N7IMG6"/>
<reference evidence="4 5" key="1">
    <citation type="submission" date="2019-10" db="EMBL/GenBank/DDBJ databases">
        <title>Comparative genomics of sulfur disproportionating microorganisms.</title>
        <authorList>
            <person name="Ward L.M."/>
            <person name="Bertran E."/>
            <person name="Johnston D."/>
        </authorList>
    </citation>
    <scope>NUCLEOTIDE SEQUENCE [LARGE SCALE GENOMIC DNA]</scope>
    <source>
        <strain evidence="4 5">DSM 14055</strain>
    </source>
</reference>
<evidence type="ECO:0000313" key="5">
    <source>
        <dbReference type="Proteomes" id="UP000441717"/>
    </source>
</evidence>
<feature type="transmembrane region" description="Helical" evidence="2">
    <location>
        <begin position="212"/>
        <end position="233"/>
    </location>
</feature>
<dbReference type="PANTHER" id="PTHR22911:SF76">
    <property type="entry name" value="EAMA DOMAIN-CONTAINING PROTEIN"/>
    <property type="match status" value="1"/>
</dbReference>
<feature type="transmembrane region" description="Helical" evidence="2">
    <location>
        <begin position="94"/>
        <end position="116"/>
    </location>
</feature>
<dbReference type="Proteomes" id="UP000441717">
    <property type="component" value="Unassembled WGS sequence"/>
</dbReference>
<sequence length="290" mass="30982">MERAPINPYLAILVGVVGAAFSSIFTRLAAAPPMVIAFYRLGFTVLMIAPFALSGGRRELRAMGRRDVVLACLSGILLALHFTSWISSLNYTSIASSTVLVTMQPLFVVVGGYLIFKEKIARIGLLGAAMALTGSIIVGIGDFQVGGQALWGDILAFAGAVFIAGYVLIGRGLRNHLSLVPYIFLVYGASALTLLLGCLCTATPLYPYPPLSWLWFFLLALVPTIFGHTLFNWALRYVKAAVVSVSILGEPVGATVLAYFIFHQIPSPMQLIGGAVIITGLAIFIRAAVK</sequence>
<keyword evidence="2" id="KW-1133">Transmembrane helix</keyword>
<gene>
    <name evidence="4" type="ORF">GFC01_02575</name>
</gene>
<dbReference type="EMBL" id="WHYR01000004">
    <property type="protein sequence ID" value="MQL51166.1"/>
    <property type="molecule type" value="Genomic_DNA"/>
</dbReference>
<feature type="transmembrane region" description="Helical" evidence="2">
    <location>
        <begin position="181"/>
        <end position="206"/>
    </location>
</feature>
<dbReference type="RefSeq" id="WP_152945109.1">
    <property type="nucleotide sequence ID" value="NZ_WHYR01000004.1"/>
</dbReference>
<evidence type="ECO:0000256" key="2">
    <source>
        <dbReference type="SAM" id="Phobius"/>
    </source>
</evidence>
<feature type="transmembrane region" description="Helical" evidence="2">
    <location>
        <begin position="68"/>
        <end position="88"/>
    </location>
</feature>
<feature type="transmembrane region" description="Helical" evidence="2">
    <location>
        <begin position="9"/>
        <end position="30"/>
    </location>
</feature>
<evidence type="ECO:0000313" key="4">
    <source>
        <dbReference type="EMBL" id="MQL51166.1"/>
    </source>
</evidence>
<feature type="transmembrane region" description="Helical" evidence="2">
    <location>
        <begin position="268"/>
        <end position="289"/>
    </location>
</feature>
<feature type="transmembrane region" description="Helical" evidence="2">
    <location>
        <begin position="36"/>
        <end position="56"/>
    </location>
</feature>
<organism evidence="4 5">
    <name type="scientific">Desulfofundulus thermobenzoicus</name>
    <dbReference type="NCBI Taxonomy" id="29376"/>
    <lineage>
        <taxon>Bacteria</taxon>
        <taxon>Bacillati</taxon>
        <taxon>Bacillota</taxon>
        <taxon>Clostridia</taxon>
        <taxon>Eubacteriales</taxon>
        <taxon>Peptococcaceae</taxon>
        <taxon>Desulfofundulus</taxon>
    </lineage>
</organism>
<name>A0A6N7IMG6_9FIRM</name>
<keyword evidence="2" id="KW-0472">Membrane</keyword>
<comment type="caution">
    <text evidence="4">The sequence shown here is derived from an EMBL/GenBank/DDBJ whole genome shotgun (WGS) entry which is preliminary data.</text>
</comment>
<keyword evidence="5" id="KW-1185">Reference proteome</keyword>
<evidence type="ECO:0000256" key="1">
    <source>
        <dbReference type="ARBA" id="ARBA00007362"/>
    </source>
</evidence>
<dbReference type="GO" id="GO:0016020">
    <property type="term" value="C:membrane"/>
    <property type="evidence" value="ECO:0007669"/>
    <property type="project" value="InterPro"/>
</dbReference>
<feature type="transmembrane region" description="Helical" evidence="2">
    <location>
        <begin position="240"/>
        <end position="262"/>
    </location>
</feature>
<proteinExistence type="inferred from homology"/>
<dbReference type="OrthoDB" id="9790852at2"/>
<dbReference type="InterPro" id="IPR000620">
    <property type="entry name" value="EamA_dom"/>
</dbReference>
<dbReference type="PANTHER" id="PTHR22911">
    <property type="entry name" value="ACYL-MALONYL CONDENSING ENZYME-RELATED"/>
    <property type="match status" value="1"/>
</dbReference>